<feature type="chain" id="PRO_5040853477" evidence="1">
    <location>
        <begin position="19"/>
        <end position="193"/>
    </location>
</feature>
<name>A0A9W7D059_9STRA</name>
<proteinExistence type="predicted"/>
<evidence type="ECO:0000313" key="3">
    <source>
        <dbReference type="Proteomes" id="UP001165121"/>
    </source>
</evidence>
<dbReference type="EMBL" id="BSXT01002185">
    <property type="protein sequence ID" value="GMF47679.1"/>
    <property type="molecule type" value="Genomic_DNA"/>
</dbReference>
<keyword evidence="3" id="KW-1185">Reference proteome</keyword>
<accession>A0A9W7D059</accession>
<gene>
    <name evidence="2" type="ORF">Pfra01_001812100</name>
</gene>
<evidence type="ECO:0000256" key="1">
    <source>
        <dbReference type="SAM" id="SignalP"/>
    </source>
</evidence>
<dbReference type="AlphaFoldDB" id="A0A9W7D059"/>
<evidence type="ECO:0000313" key="2">
    <source>
        <dbReference type="EMBL" id="GMF47679.1"/>
    </source>
</evidence>
<keyword evidence="1" id="KW-0732">Signal</keyword>
<feature type="signal peptide" evidence="1">
    <location>
        <begin position="1"/>
        <end position="18"/>
    </location>
</feature>
<reference evidence="2" key="1">
    <citation type="submission" date="2023-04" db="EMBL/GenBank/DDBJ databases">
        <title>Phytophthora fragariaefolia NBRC 109709.</title>
        <authorList>
            <person name="Ichikawa N."/>
            <person name="Sato H."/>
            <person name="Tonouchi N."/>
        </authorList>
    </citation>
    <scope>NUCLEOTIDE SEQUENCE</scope>
    <source>
        <strain evidence="2">NBRC 109709</strain>
    </source>
</reference>
<dbReference type="Proteomes" id="UP001165121">
    <property type="component" value="Unassembled WGS sequence"/>
</dbReference>
<protein>
    <submittedName>
        <fullName evidence="2">Unnamed protein product</fullName>
    </submittedName>
</protein>
<sequence length="193" mass="22429">MRFCRAIVLALFLVGINGTTPTIFDPESRLDLRQQHNLRRSLSMMAHKSVLIRDRFTSKTKSISEENMVNMLPKSGSEFEAHYAGLFQLIKDTSESDPEVRRLAERLQNTIFQRFLEKNQKPWLFGEYVGPNVESWKEIFKRGWADPYYKTLEAYTVAYATKQGGEALRSNVQKFFFNVQPYEAVMTAQKQSL</sequence>
<comment type="caution">
    <text evidence="2">The sequence shown here is derived from an EMBL/GenBank/DDBJ whole genome shotgun (WGS) entry which is preliminary data.</text>
</comment>
<organism evidence="2 3">
    <name type="scientific">Phytophthora fragariaefolia</name>
    <dbReference type="NCBI Taxonomy" id="1490495"/>
    <lineage>
        <taxon>Eukaryota</taxon>
        <taxon>Sar</taxon>
        <taxon>Stramenopiles</taxon>
        <taxon>Oomycota</taxon>
        <taxon>Peronosporomycetes</taxon>
        <taxon>Peronosporales</taxon>
        <taxon>Peronosporaceae</taxon>
        <taxon>Phytophthora</taxon>
    </lineage>
</organism>